<dbReference type="Proteomes" id="UP001141806">
    <property type="component" value="Unassembled WGS sequence"/>
</dbReference>
<keyword evidence="4" id="KW-0804">Transcription</keyword>
<keyword evidence="2" id="KW-0805">Transcription regulation</keyword>
<dbReference type="OrthoDB" id="1666376at2759"/>
<dbReference type="InterPro" id="IPR044837">
    <property type="entry name" value="REM16-like"/>
</dbReference>
<dbReference type="Pfam" id="PF02362">
    <property type="entry name" value="B3"/>
    <property type="match status" value="2"/>
</dbReference>
<dbReference type="GO" id="GO:0003677">
    <property type="term" value="F:DNA binding"/>
    <property type="evidence" value="ECO:0007669"/>
    <property type="project" value="UniProtKB-KW"/>
</dbReference>
<dbReference type="CDD" id="cd10017">
    <property type="entry name" value="B3_DNA"/>
    <property type="match status" value="2"/>
</dbReference>
<evidence type="ECO:0000256" key="4">
    <source>
        <dbReference type="ARBA" id="ARBA00023163"/>
    </source>
</evidence>
<evidence type="ECO:0000256" key="2">
    <source>
        <dbReference type="ARBA" id="ARBA00023015"/>
    </source>
</evidence>
<dbReference type="PANTHER" id="PTHR31391:SF106">
    <property type="entry name" value="B3 DOMAIN-CONTAINING PROTEIN OS01G0723500"/>
    <property type="match status" value="1"/>
</dbReference>
<feature type="domain" description="TF-B3" evidence="7">
    <location>
        <begin position="213"/>
        <end position="310"/>
    </location>
</feature>
<dbReference type="SMART" id="SM01019">
    <property type="entry name" value="B3"/>
    <property type="match status" value="2"/>
</dbReference>
<reference evidence="8" key="1">
    <citation type="journal article" date="2023" name="Plant J.">
        <title>The genome of the king protea, Protea cynaroides.</title>
        <authorList>
            <person name="Chang J."/>
            <person name="Duong T.A."/>
            <person name="Schoeman C."/>
            <person name="Ma X."/>
            <person name="Roodt D."/>
            <person name="Barker N."/>
            <person name="Li Z."/>
            <person name="Van de Peer Y."/>
            <person name="Mizrachi E."/>
        </authorList>
    </citation>
    <scope>NUCLEOTIDE SEQUENCE</scope>
    <source>
        <tissue evidence="8">Young leaves</tissue>
    </source>
</reference>
<evidence type="ECO:0000313" key="8">
    <source>
        <dbReference type="EMBL" id="KAJ4964237.1"/>
    </source>
</evidence>
<gene>
    <name evidence="8" type="ORF">NE237_024176</name>
</gene>
<feature type="compositionally biased region" description="Polar residues" evidence="6">
    <location>
        <begin position="137"/>
        <end position="146"/>
    </location>
</feature>
<comment type="caution">
    <text evidence="8">The sequence shown here is derived from an EMBL/GenBank/DDBJ whole genome shotgun (WGS) entry which is preliminary data.</text>
</comment>
<dbReference type="PANTHER" id="PTHR31391">
    <property type="entry name" value="B3 DOMAIN-CONTAINING PROTEIN OS11G0197600-RELATED"/>
    <property type="match status" value="1"/>
</dbReference>
<protein>
    <recommendedName>
        <fullName evidence="7">TF-B3 domain-containing protein</fullName>
    </recommendedName>
</protein>
<comment type="subcellular location">
    <subcellularLocation>
        <location evidence="1">Nucleus</location>
    </subcellularLocation>
</comment>
<dbReference type="SUPFAM" id="SSF101936">
    <property type="entry name" value="DNA-binding pseudobarrel domain"/>
    <property type="match status" value="2"/>
</dbReference>
<feature type="domain" description="TF-B3" evidence="7">
    <location>
        <begin position="14"/>
        <end position="107"/>
    </location>
</feature>
<evidence type="ECO:0000256" key="3">
    <source>
        <dbReference type="ARBA" id="ARBA00023125"/>
    </source>
</evidence>
<dbReference type="GO" id="GO:0005634">
    <property type="term" value="C:nucleus"/>
    <property type="evidence" value="ECO:0007669"/>
    <property type="project" value="UniProtKB-SubCell"/>
</dbReference>
<dbReference type="PROSITE" id="PS50863">
    <property type="entry name" value="B3"/>
    <property type="match status" value="2"/>
</dbReference>
<dbReference type="Gene3D" id="2.40.330.10">
    <property type="entry name" value="DNA-binding pseudobarrel domain"/>
    <property type="match status" value="2"/>
</dbReference>
<dbReference type="InterPro" id="IPR003340">
    <property type="entry name" value="B3_DNA-bd"/>
</dbReference>
<organism evidence="8 9">
    <name type="scientific">Protea cynaroides</name>
    <dbReference type="NCBI Taxonomy" id="273540"/>
    <lineage>
        <taxon>Eukaryota</taxon>
        <taxon>Viridiplantae</taxon>
        <taxon>Streptophyta</taxon>
        <taxon>Embryophyta</taxon>
        <taxon>Tracheophyta</taxon>
        <taxon>Spermatophyta</taxon>
        <taxon>Magnoliopsida</taxon>
        <taxon>Proteales</taxon>
        <taxon>Proteaceae</taxon>
        <taxon>Protea</taxon>
    </lineage>
</organism>
<keyword evidence="5" id="KW-0539">Nucleus</keyword>
<evidence type="ECO:0000256" key="6">
    <source>
        <dbReference type="SAM" id="MobiDB-lite"/>
    </source>
</evidence>
<evidence type="ECO:0000313" key="9">
    <source>
        <dbReference type="Proteomes" id="UP001141806"/>
    </source>
</evidence>
<sequence>MVKRSKNRLPGERRHFFKVMLPGRYTRRLQIPPAFVEHISEEAYKIATLEDSSGSHWCIKLSKTTDGTYLEDGWPDFVKDHSISDFNFLVFGYDGNTCFNVLIFSKSACERDYVFKIKKNEESTFSIGAKELDKSSETSSGSVQKASNDDPGQCLPTFKPDELKKSEREDVELTSEPLSRTRYSLSRRWSAIEEEKAKVWEAAKSFTSKFPCFVKCLTAANVYRKFTLEIPSKFARTHGRHFHTQWKTEVTLWNTQGKAWRVNLIYSWGRTVLCGGWQKFLRANKLEEADICIFELVGKFEMQVHIFRAVKEV</sequence>
<dbReference type="EMBL" id="JAMYWD010000008">
    <property type="protein sequence ID" value="KAJ4964237.1"/>
    <property type="molecule type" value="Genomic_DNA"/>
</dbReference>
<keyword evidence="9" id="KW-1185">Reference proteome</keyword>
<evidence type="ECO:0000256" key="5">
    <source>
        <dbReference type="ARBA" id="ARBA00023242"/>
    </source>
</evidence>
<evidence type="ECO:0000256" key="1">
    <source>
        <dbReference type="ARBA" id="ARBA00004123"/>
    </source>
</evidence>
<feature type="region of interest" description="Disordered" evidence="6">
    <location>
        <begin position="136"/>
        <end position="160"/>
    </location>
</feature>
<proteinExistence type="predicted"/>
<evidence type="ECO:0000259" key="7">
    <source>
        <dbReference type="PROSITE" id="PS50863"/>
    </source>
</evidence>
<dbReference type="AlphaFoldDB" id="A0A9Q0HD54"/>
<keyword evidence="3" id="KW-0238">DNA-binding</keyword>
<dbReference type="InterPro" id="IPR015300">
    <property type="entry name" value="DNA-bd_pseudobarrel_sf"/>
</dbReference>
<accession>A0A9Q0HD54</accession>
<name>A0A9Q0HD54_9MAGN</name>